<feature type="region of interest" description="Disordered" evidence="1">
    <location>
        <begin position="265"/>
        <end position="328"/>
    </location>
</feature>
<gene>
    <name evidence="3" type="ORF">AK829_09800</name>
</gene>
<sequence>MSQNLKKKILAATVAGVTALSTVTVAPSAQAFSFASTSTVTQKQQRGDTRQVLSYYESFPRAEEQKIRQEIQNPNVFASGLMQSPVGYGWCIDLGLYAPETKYVQGHTYEVRKLTGQSGAYGDNLGLHEDIRVAAVNVTKELMKAAEAGNDGRVQKLNLVLQALLGNNLGHLNGVRENFYYNKGGLTNREFEYLTGFKVDHRQQAKPGNLETNYYFVKTSRHNEIKRTVKSYEYITVLVPTSYNTKSAAVNFKAPQRLITIYQPGLEITPKPKPEPTPEVTPDPKPTPEQPTPDPKPTPTTETATETTTKTTTQTTTATTTVTHEPSTTTVVVPGEKETRIEKHYFYSYFWSFESWNNQSRKITVENNSNVKVIGEEWVEWRREGNTIIITPKPGSNGKTVKVIVTNPDGSQSEHVINIEYKTQITTGGSIEIVSNQQAEITIESGDSYRVIGGDSLIRVVERNGKLIIVGVEGASGTDTIVVTDKYGNEIHYKITVTTPSIKNNTFTLENGSSSRITIENSNWEYRVVQGQDLIDVSRNGNQLIITGKDGANGAAIVEVVDAHGNVIYRYSINVVWNQQDADAPEFSYRVSNLGNLKVNTESGHKLTITENGHLVELTQNGTQWIIVPKQDAEGVVVVEERDGQDRLIATHKITIFKAQVKTSYLEIYNTQEINGLPGKDLSIVSGSEHADLTKNGSSWTLSPKNGAEGTVVIEDRDEYGRVIGKIQVTIKAQPVVVQELNKDIFNNVEHKLTFSEGWSFNIVENQADVTVDRQGDKLVVTPKPGKTGRVYIELKNEHDQLVGKVTLNVKNPSAGNLTRVIENYSVIVINVRGNNKLVVREGGDLVIIDGNKVTPTGKPGTVIIEERDANGTVVNVHTIEIKPGKTTTETNTKTVVEIEITEGNTLTPKPGKGGDLVIIDGNEVKPKGKPGTVIIEERDGNGNVVNTHEIVITDNNPAPKPGTGETGEKDGKNPNQNDSGNTKIEITDSNIKRNQDGSITVTVPGGNKGNGKIEITDGNADDYNIVQNPDGTWTITRKDGKPVDGVSMIWVSNNTTNRNTNININGLSSREDGEGGSSKLDDKCIWSIVGLTAPLALLIPLGILSQVSIPGLEPVHQQLNMAVQRANTSLQRGLGIYDEDKAESAAGVDAALRGIDASQLALAGGALAAVAVGLAILDGVLRACGQEEATSSYAIQQAVGKAKDKKAEKEAKREEN</sequence>
<keyword evidence="4" id="KW-1185">Reference proteome</keyword>
<dbReference type="AlphaFoldDB" id="A0A0K1RD74"/>
<reference evidence="3 4" key="1">
    <citation type="submission" date="2015-08" db="EMBL/GenBank/DDBJ databases">
        <authorList>
            <person name="Babu N.S."/>
            <person name="Beckwith C.J."/>
            <person name="Beseler K.G."/>
            <person name="Brison A."/>
            <person name="Carone J.V."/>
            <person name="Caskin T.P."/>
            <person name="Diamond M."/>
            <person name="Durham M.E."/>
            <person name="Foxe J.M."/>
            <person name="Go M."/>
            <person name="Henderson B.A."/>
            <person name="Jones I.B."/>
            <person name="McGettigan J.A."/>
            <person name="Micheletti S.J."/>
            <person name="Nasrallah M.E."/>
            <person name="Ortiz D."/>
            <person name="Piller C.R."/>
            <person name="Privatt S.R."/>
            <person name="Schneider S.L."/>
            <person name="Sharp S."/>
            <person name="Smith T.C."/>
            <person name="Stanton J.D."/>
            <person name="Ullery H.E."/>
            <person name="Wilson R.J."/>
            <person name="Serrano M.G."/>
            <person name="Buck G."/>
            <person name="Lee V."/>
            <person name="Wang Y."/>
            <person name="Carvalho R."/>
            <person name="Voegtly L."/>
            <person name="Shi R."/>
            <person name="Duckworth R."/>
            <person name="Johnson A."/>
            <person name="Loviza R."/>
            <person name="Walstead R."/>
            <person name="Shah Z."/>
            <person name="Kiflezghi M."/>
            <person name="Wade K."/>
            <person name="Ball S.L."/>
            <person name="Bradley K.W."/>
            <person name="Asai D.J."/>
            <person name="Bowman C.A."/>
            <person name="Russell D.A."/>
            <person name="Pope W.H."/>
            <person name="Jacobs-Sera D."/>
            <person name="Hendrix R.W."/>
            <person name="Hatfull G.F."/>
        </authorList>
    </citation>
    <scope>NUCLEOTIDE SEQUENCE [LARGE SCALE GENOMIC DNA]</scope>
    <source>
        <strain evidence="3 4">PUDD_83A45</strain>
    </source>
</reference>
<feature type="compositionally biased region" description="Polar residues" evidence="1">
    <location>
        <begin position="974"/>
        <end position="989"/>
    </location>
</feature>
<feature type="region of interest" description="Disordered" evidence="1">
    <location>
        <begin position="953"/>
        <end position="989"/>
    </location>
</feature>
<dbReference type="PATRIC" id="fig|156976.3.peg.1973"/>
<feature type="compositionally biased region" description="Pro residues" evidence="1">
    <location>
        <begin position="277"/>
        <end position="298"/>
    </location>
</feature>
<dbReference type="Proteomes" id="UP000060016">
    <property type="component" value="Chromosome"/>
</dbReference>
<dbReference type="STRING" id="156976.AK829_09800"/>
<keyword evidence="2" id="KW-0732">Signal</keyword>
<name>A0A0K1RD74_9CORY</name>
<evidence type="ECO:0000256" key="2">
    <source>
        <dbReference type="SAM" id="SignalP"/>
    </source>
</evidence>
<feature type="signal peptide" evidence="2">
    <location>
        <begin position="1"/>
        <end position="31"/>
    </location>
</feature>
<dbReference type="KEGG" id="crie:AK829_09800"/>
<feature type="chain" id="PRO_5005468134" evidence="2">
    <location>
        <begin position="32"/>
        <end position="1217"/>
    </location>
</feature>
<organism evidence="3 4">
    <name type="scientific">Corynebacterium riegelii</name>
    <dbReference type="NCBI Taxonomy" id="156976"/>
    <lineage>
        <taxon>Bacteria</taxon>
        <taxon>Bacillati</taxon>
        <taxon>Actinomycetota</taxon>
        <taxon>Actinomycetes</taxon>
        <taxon>Mycobacteriales</taxon>
        <taxon>Corynebacteriaceae</taxon>
        <taxon>Corynebacterium</taxon>
    </lineage>
</organism>
<proteinExistence type="predicted"/>
<dbReference type="EMBL" id="CP012342">
    <property type="protein sequence ID" value="AKV59380.1"/>
    <property type="molecule type" value="Genomic_DNA"/>
</dbReference>
<evidence type="ECO:0000256" key="1">
    <source>
        <dbReference type="SAM" id="MobiDB-lite"/>
    </source>
</evidence>
<feature type="compositionally biased region" description="Low complexity" evidence="1">
    <location>
        <begin position="299"/>
        <end position="328"/>
    </location>
</feature>
<dbReference type="RefSeq" id="WP_052205664.1">
    <property type="nucleotide sequence ID" value="NZ_CP012342.1"/>
</dbReference>
<protein>
    <submittedName>
        <fullName evidence="3">Uncharacterized protein</fullName>
    </submittedName>
</protein>
<feature type="region of interest" description="Disordered" evidence="1">
    <location>
        <begin position="1198"/>
        <end position="1217"/>
    </location>
</feature>
<evidence type="ECO:0000313" key="4">
    <source>
        <dbReference type="Proteomes" id="UP000060016"/>
    </source>
</evidence>
<evidence type="ECO:0000313" key="3">
    <source>
        <dbReference type="EMBL" id="AKV59380.1"/>
    </source>
</evidence>
<feature type="compositionally biased region" description="Basic and acidic residues" evidence="1">
    <location>
        <begin position="1202"/>
        <end position="1217"/>
    </location>
</feature>
<accession>A0A0K1RD74</accession>